<dbReference type="GO" id="GO:0019253">
    <property type="term" value="P:reductive pentose-phosphate cycle"/>
    <property type="evidence" value="ECO:0007669"/>
    <property type="project" value="UniProtKB-KW"/>
</dbReference>
<evidence type="ECO:0000256" key="4">
    <source>
        <dbReference type="ARBA" id="ARBA00006171"/>
    </source>
</evidence>
<dbReference type="RefSeq" id="WP_133330405.1">
    <property type="nucleotide sequence ID" value="NZ_SMYL01000011.1"/>
</dbReference>
<comment type="pathway">
    <text evidence="3 13">Organic acid metabolism; glycolate biosynthesis; glycolate from 2-phosphoglycolate: step 1/1.</text>
</comment>
<comment type="function">
    <text evidence="12 13">Specifically catalyzes the dephosphorylation of 2-phosphoglycolate. Is involved in the dissimilation of the intracellular 2-phosphoglycolate formed during the DNA repair of 3'-phosphoglycolate ends, a major class of DNA lesions induced by oxidative stress.</text>
</comment>
<evidence type="ECO:0000313" key="15">
    <source>
        <dbReference type="Proteomes" id="UP000294829"/>
    </source>
</evidence>
<dbReference type="GO" id="GO:0008967">
    <property type="term" value="F:phosphoglycolate phosphatase activity"/>
    <property type="evidence" value="ECO:0007669"/>
    <property type="project" value="UniProtKB-UniRule"/>
</dbReference>
<dbReference type="UniPathway" id="UPA00865">
    <property type="reaction ID" value="UER00834"/>
</dbReference>
<dbReference type="EMBL" id="SMYL01000011">
    <property type="protein sequence ID" value="TDK62521.1"/>
    <property type="molecule type" value="Genomic_DNA"/>
</dbReference>
<dbReference type="SFLD" id="SFLDG01129">
    <property type="entry name" value="C1.5:_HAD__Beta-PGM__Phosphata"/>
    <property type="match status" value="1"/>
</dbReference>
<comment type="subunit">
    <text evidence="5">Homotrimer.</text>
</comment>
<keyword evidence="7" id="KW-0113">Calvin cycle</keyword>
<evidence type="ECO:0000256" key="2">
    <source>
        <dbReference type="ARBA" id="ARBA00001946"/>
    </source>
</evidence>
<dbReference type="InterPro" id="IPR041492">
    <property type="entry name" value="HAD_2"/>
</dbReference>
<dbReference type="PANTHER" id="PTHR43434:SF1">
    <property type="entry name" value="PHOSPHOGLYCOLATE PHOSPHATASE"/>
    <property type="match status" value="1"/>
</dbReference>
<dbReference type="OrthoDB" id="9807630at2"/>
<evidence type="ECO:0000256" key="9">
    <source>
        <dbReference type="ARBA" id="ARBA00022801"/>
    </source>
</evidence>
<dbReference type="GO" id="GO:0006281">
    <property type="term" value="P:DNA repair"/>
    <property type="evidence" value="ECO:0007669"/>
    <property type="project" value="TreeGrafter"/>
</dbReference>
<dbReference type="EC" id="3.1.3.18" evidence="6 13"/>
<comment type="cofactor">
    <cofactor evidence="2 13">
        <name>Mg(2+)</name>
        <dbReference type="ChEBI" id="CHEBI:18420"/>
    </cofactor>
</comment>
<dbReference type="Gene3D" id="1.10.150.240">
    <property type="entry name" value="Putative phosphatase, domain 2"/>
    <property type="match status" value="1"/>
</dbReference>
<feature type="active site" description="Nucleophile" evidence="13">
    <location>
        <position position="13"/>
    </location>
</feature>
<dbReference type="GO" id="GO:0046295">
    <property type="term" value="P:glycolate biosynthetic process"/>
    <property type="evidence" value="ECO:0007669"/>
    <property type="project" value="UniProtKB-UniRule"/>
</dbReference>
<dbReference type="PANTHER" id="PTHR43434">
    <property type="entry name" value="PHOSPHOGLYCOLATE PHOSPHATASE"/>
    <property type="match status" value="1"/>
</dbReference>
<evidence type="ECO:0000256" key="6">
    <source>
        <dbReference type="ARBA" id="ARBA00013078"/>
    </source>
</evidence>
<keyword evidence="15" id="KW-1185">Reference proteome</keyword>
<protein>
    <recommendedName>
        <fullName evidence="6 13">Phosphoglycolate phosphatase</fullName>
        <shortName evidence="13">PGP</shortName>
        <shortName evidence="13">PGPase</shortName>
        <ecNumber evidence="6 13">3.1.3.18</ecNumber>
    </recommendedName>
</protein>
<sequence length="225" mass="24309">MTQLQGIKAAIIDLDGTMVDTIGDFLVAINAMRAEFALAPLAQATIQNMVGKGSENLIRQVLACDFSATDVEQHFDAAMDSYQRHYLAINGQFSQLYPDVHAGLQAMQTRGLRLACVTNKPIAFALPLLKQKQLIDYFDVIYGGDSLAHKKPHPAPMLKVCDDFQLAPTQVVAIGDSSNDAIAARAAGCWALTLPYGYNHGEAVQQIDSDGIVETLLCAAQKLNS</sequence>
<evidence type="ECO:0000256" key="8">
    <source>
        <dbReference type="ARBA" id="ARBA00022723"/>
    </source>
</evidence>
<dbReference type="NCBIfam" id="TIGR01449">
    <property type="entry name" value="PGP_bact"/>
    <property type="match status" value="1"/>
</dbReference>
<dbReference type="InterPro" id="IPR006439">
    <property type="entry name" value="HAD-SF_hydro_IA"/>
</dbReference>
<feature type="binding site" evidence="13">
    <location>
        <position position="15"/>
    </location>
    <ligand>
        <name>Mg(2+)</name>
        <dbReference type="ChEBI" id="CHEBI:18420"/>
    </ligand>
</feature>
<dbReference type="GO" id="GO:0046872">
    <property type="term" value="F:metal ion binding"/>
    <property type="evidence" value="ECO:0007669"/>
    <property type="project" value="UniProtKB-KW"/>
</dbReference>
<dbReference type="Gene3D" id="3.40.50.1000">
    <property type="entry name" value="HAD superfamily/HAD-like"/>
    <property type="match status" value="1"/>
</dbReference>
<dbReference type="InterPro" id="IPR050155">
    <property type="entry name" value="HAD-like_hydrolase_sf"/>
</dbReference>
<comment type="similarity">
    <text evidence="4 13">Belongs to the HAD-like hydrolase superfamily. CbbY/CbbZ/Gph/YieH family.</text>
</comment>
<feature type="binding site" evidence="13">
    <location>
        <position position="13"/>
    </location>
    <ligand>
        <name>Mg(2+)</name>
        <dbReference type="ChEBI" id="CHEBI:18420"/>
    </ligand>
</feature>
<evidence type="ECO:0000256" key="13">
    <source>
        <dbReference type="HAMAP-Rule" id="MF_00495"/>
    </source>
</evidence>
<keyword evidence="11 13" id="KW-0119">Carbohydrate metabolism</keyword>
<dbReference type="Pfam" id="PF13419">
    <property type="entry name" value="HAD_2"/>
    <property type="match status" value="1"/>
</dbReference>
<dbReference type="AlphaFoldDB" id="A0A4R5VU44"/>
<keyword evidence="8 13" id="KW-0479">Metal-binding</keyword>
<evidence type="ECO:0000256" key="3">
    <source>
        <dbReference type="ARBA" id="ARBA00004818"/>
    </source>
</evidence>
<name>A0A4R5VU44_9BURK</name>
<dbReference type="GO" id="GO:0005829">
    <property type="term" value="C:cytosol"/>
    <property type="evidence" value="ECO:0007669"/>
    <property type="project" value="TreeGrafter"/>
</dbReference>
<dbReference type="SUPFAM" id="SSF56784">
    <property type="entry name" value="HAD-like"/>
    <property type="match status" value="1"/>
</dbReference>
<dbReference type="InterPro" id="IPR023198">
    <property type="entry name" value="PGP-like_dom2"/>
</dbReference>
<evidence type="ECO:0000256" key="7">
    <source>
        <dbReference type="ARBA" id="ARBA00022567"/>
    </source>
</evidence>
<dbReference type="SFLD" id="SFLDG01135">
    <property type="entry name" value="C1.5.6:_HAD__Beta-PGM__Phospha"/>
    <property type="match status" value="1"/>
</dbReference>
<dbReference type="NCBIfam" id="NF009695">
    <property type="entry name" value="PRK13222.1-2"/>
    <property type="match status" value="1"/>
</dbReference>
<dbReference type="InterPro" id="IPR037512">
    <property type="entry name" value="PGPase_prok"/>
</dbReference>
<comment type="catalytic activity">
    <reaction evidence="1 13">
        <text>2-phosphoglycolate + H2O = glycolate + phosphate</text>
        <dbReference type="Rhea" id="RHEA:14369"/>
        <dbReference type="ChEBI" id="CHEBI:15377"/>
        <dbReference type="ChEBI" id="CHEBI:29805"/>
        <dbReference type="ChEBI" id="CHEBI:43474"/>
        <dbReference type="ChEBI" id="CHEBI:58033"/>
        <dbReference type="EC" id="3.1.3.18"/>
    </reaction>
</comment>
<dbReference type="NCBIfam" id="TIGR01509">
    <property type="entry name" value="HAD-SF-IA-v3"/>
    <property type="match status" value="1"/>
</dbReference>
<evidence type="ECO:0000256" key="1">
    <source>
        <dbReference type="ARBA" id="ARBA00000830"/>
    </source>
</evidence>
<dbReference type="NCBIfam" id="TIGR01549">
    <property type="entry name" value="HAD-SF-IA-v1"/>
    <property type="match status" value="1"/>
</dbReference>
<feature type="binding site" evidence="13">
    <location>
        <position position="176"/>
    </location>
    <ligand>
        <name>Mg(2+)</name>
        <dbReference type="ChEBI" id="CHEBI:18420"/>
    </ligand>
</feature>
<dbReference type="FunFam" id="3.40.50.1000:FF:000022">
    <property type="entry name" value="Phosphoglycolate phosphatase"/>
    <property type="match status" value="1"/>
</dbReference>
<evidence type="ECO:0000256" key="5">
    <source>
        <dbReference type="ARBA" id="ARBA00011233"/>
    </source>
</evidence>
<dbReference type="InterPro" id="IPR023214">
    <property type="entry name" value="HAD_sf"/>
</dbReference>
<dbReference type="HAMAP" id="MF_00495">
    <property type="entry name" value="GPH_hydrolase_bact"/>
    <property type="match status" value="1"/>
</dbReference>
<reference evidence="14 15" key="1">
    <citation type="submission" date="2019-03" db="EMBL/GenBank/DDBJ databases">
        <title>Sapientia aquatica gen. nov., sp. nov., isolated from a crater lake.</title>
        <authorList>
            <person name="Felfoldi T."/>
            <person name="Szabo A."/>
            <person name="Toth E."/>
            <person name="Schumann P."/>
            <person name="Keki Z."/>
            <person name="Marialigeti K."/>
            <person name="Mathe I."/>
        </authorList>
    </citation>
    <scope>NUCLEOTIDE SEQUENCE [LARGE SCALE GENOMIC DNA]</scope>
    <source>
        <strain evidence="14 15">SA-152</strain>
    </source>
</reference>
<accession>A0A4R5VU44</accession>
<keyword evidence="10 13" id="KW-0460">Magnesium</keyword>
<organism evidence="14 15">
    <name type="scientific">Sapientia aquatica</name>
    <dbReference type="NCBI Taxonomy" id="1549640"/>
    <lineage>
        <taxon>Bacteria</taxon>
        <taxon>Pseudomonadati</taxon>
        <taxon>Pseudomonadota</taxon>
        <taxon>Betaproteobacteria</taxon>
        <taxon>Burkholderiales</taxon>
        <taxon>Oxalobacteraceae</taxon>
        <taxon>Sapientia</taxon>
    </lineage>
</organism>
<keyword evidence="9 13" id="KW-0378">Hydrolase</keyword>
<dbReference type="SFLD" id="SFLDS00003">
    <property type="entry name" value="Haloacid_Dehalogenase"/>
    <property type="match status" value="1"/>
</dbReference>
<dbReference type="InterPro" id="IPR036412">
    <property type="entry name" value="HAD-like_sf"/>
</dbReference>
<evidence type="ECO:0000256" key="12">
    <source>
        <dbReference type="ARBA" id="ARBA00059247"/>
    </source>
</evidence>
<dbReference type="Proteomes" id="UP000294829">
    <property type="component" value="Unassembled WGS sequence"/>
</dbReference>
<gene>
    <name evidence="14" type="ORF">E2I14_16065</name>
</gene>
<evidence type="ECO:0000256" key="10">
    <source>
        <dbReference type="ARBA" id="ARBA00022842"/>
    </source>
</evidence>
<comment type="caution">
    <text evidence="14">The sequence shown here is derived from an EMBL/GenBank/DDBJ whole genome shotgun (WGS) entry which is preliminary data.</text>
</comment>
<evidence type="ECO:0000256" key="11">
    <source>
        <dbReference type="ARBA" id="ARBA00023277"/>
    </source>
</evidence>
<proteinExistence type="inferred from homology"/>
<evidence type="ECO:0000313" key="14">
    <source>
        <dbReference type="EMBL" id="TDK62521.1"/>
    </source>
</evidence>